<dbReference type="InterPro" id="IPR023271">
    <property type="entry name" value="Aquaporin-like"/>
</dbReference>
<evidence type="ECO:0000256" key="6">
    <source>
        <dbReference type="ARBA" id="ARBA00023136"/>
    </source>
</evidence>
<feature type="transmembrane region" description="Helical" evidence="7">
    <location>
        <begin position="83"/>
        <end position="106"/>
    </location>
</feature>
<feature type="transmembrane region" description="Helical" evidence="7">
    <location>
        <begin position="126"/>
        <end position="145"/>
    </location>
</feature>
<reference evidence="8" key="1">
    <citation type="submission" date="2020-05" db="EMBL/GenBank/DDBJ databases">
        <authorList>
            <person name="Chiriac C."/>
            <person name="Salcher M."/>
            <person name="Ghai R."/>
            <person name="Kavagutti S V."/>
        </authorList>
    </citation>
    <scope>NUCLEOTIDE SEQUENCE</scope>
</reference>
<dbReference type="GO" id="GO:0016020">
    <property type="term" value="C:membrane"/>
    <property type="evidence" value="ECO:0007669"/>
    <property type="project" value="InterPro"/>
</dbReference>
<gene>
    <name evidence="8" type="ORF">UFOPK1740_00319</name>
</gene>
<dbReference type="GO" id="GO:0005737">
    <property type="term" value="C:cytoplasm"/>
    <property type="evidence" value="ECO:0007669"/>
    <property type="project" value="UniProtKB-ARBA"/>
</dbReference>
<evidence type="ECO:0000256" key="2">
    <source>
        <dbReference type="ARBA" id="ARBA00022448"/>
    </source>
</evidence>
<feature type="transmembrane region" description="Helical" evidence="7">
    <location>
        <begin position="12"/>
        <end position="31"/>
    </location>
</feature>
<evidence type="ECO:0000256" key="4">
    <source>
        <dbReference type="ARBA" id="ARBA00022737"/>
    </source>
</evidence>
<feature type="transmembrane region" description="Helical" evidence="7">
    <location>
        <begin position="198"/>
        <end position="218"/>
    </location>
</feature>
<keyword evidence="2" id="KW-0813">Transport</keyword>
<keyword evidence="4" id="KW-0677">Repeat</keyword>
<keyword evidence="5 7" id="KW-1133">Transmembrane helix</keyword>
<evidence type="ECO:0000256" key="5">
    <source>
        <dbReference type="ARBA" id="ARBA00022989"/>
    </source>
</evidence>
<evidence type="ECO:0000256" key="1">
    <source>
        <dbReference type="ARBA" id="ARBA00004127"/>
    </source>
</evidence>
<keyword evidence="3 7" id="KW-0812">Transmembrane</keyword>
<dbReference type="GO" id="GO:0019755">
    <property type="term" value="P:one-carbon compound transport"/>
    <property type="evidence" value="ECO:0007669"/>
    <property type="project" value="UniProtKB-ARBA"/>
</dbReference>
<feature type="transmembrane region" description="Helical" evidence="7">
    <location>
        <begin position="43"/>
        <end position="62"/>
    </location>
</feature>
<name>A0A6J6E6V6_9ZZZZ</name>
<proteinExistence type="predicted"/>
<feature type="transmembrane region" description="Helical" evidence="7">
    <location>
        <begin position="157"/>
        <end position="178"/>
    </location>
</feature>
<dbReference type="Pfam" id="PF00230">
    <property type="entry name" value="MIP"/>
    <property type="match status" value="2"/>
</dbReference>
<evidence type="ECO:0000256" key="7">
    <source>
        <dbReference type="SAM" id="Phobius"/>
    </source>
</evidence>
<dbReference type="EMBL" id="CAEZTU010000008">
    <property type="protein sequence ID" value="CAB4572300.1"/>
    <property type="molecule type" value="Genomic_DNA"/>
</dbReference>
<dbReference type="GO" id="GO:0015250">
    <property type="term" value="F:water channel activity"/>
    <property type="evidence" value="ECO:0007669"/>
    <property type="project" value="TreeGrafter"/>
</dbReference>
<dbReference type="GO" id="GO:0012505">
    <property type="term" value="C:endomembrane system"/>
    <property type="evidence" value="ECO:0007669"/>
    <property type="project" value="UniProtKB-SubCell"/>
</dbReference>
<dbReference type="PANTHER" id="PTHR45665">
    <property type="entry name" value="AQUAPORIN-8"/>
    <property type="match status" value="1"/>
</dbReference>
<dbReference type="PRINTS" id="PR00783">
    <property type="entry name" value="MINTRINSICP"/>
</dbReference>
<dbReference type="AlphaFoldDB" id="A0A6J6E6V6"/>
<organism evidence="8">
    <name type="scientific">freshwater metagenome</name>
    <dbReference type="NCBI Taxonomy" id="449393"/>
    <lineage>
        <taxon>unclassified sequences</taxon>
        <taxon>metagenomes</taxon>
        <taxon>ecological metagenomes</taxon>
    </lineage>
</organism>
<comment type="subcellular location">
    <subcellularLocation>
        <location evidence="1">Endomembrane system</location>
        <topology evidence="1">Multi-pass membrane protein</topology>
    </subcellularLocation>
</comment>
<evidence type="ECO:0000256" key="3">
    <source>
        <dbReference type="ARBA" id="ARBA00022692"/>
    </source>
</evidence>
<sequence length="222" mass="23577">MAKKIKTSQIALAEFLGSTILLMTIVGAGIMADNVSDDDGVSMFITVTAIAISIGLIIKIFNPISGAHFNPLVTFYFYFRKEVSASTALVMVISQLSGALVGTVLANLMFDLPAISISKLDRLGTNIFIAEFVATIGLFIVLQLINSNKNLNPSIIIPIYIGPAIFYTSSTAFVNPSITLTRTLSDTFTGISPASVPLFLIAQLLGAIVGILISKGLIDSKK</sequence>
<dbReference type="InterPro" id="IPR034294">
    <property type="entry name" value="Aquaporin_transptr"/>
</dbReference>
<dbReference type="InterPro" id="IPR000425">
    <property type="entry name" value="MIP"/>
</dbReference>
<dbReference type="PANTHER" id="PTHR45665:SF9">
    <property type="entry name" value="AQUAPORIN-8"/>
    <property type="match status" value="1"/>
</dbReference>
<dbReference type="Gene3D" id="1.20.1080.10">
    <property type="entry name" value="Glycerol uptake facilitator protein"/>
    <property type="match status" value="2"/>
</dbReference>
<dbReference type="SUPFAM" id="SSF81338">
    <property type="entry name" value="Aquaporin-like"/>
    <property type="match status" value="1"/>
</dbReference>
<protein>
    <submittedName>
        <fullName evidence="8">Unannotated protein</fullName>
    </submittedName>
</protein>
<evidence type="ECO:0000313" key="8">
    <source>
        <dbReference type="EMBL" id="CAB4572300.1"/>
    </source>
</evidence>
<accession>A0A6J6E6V6</accession>
<keyword evidence="6 7" id="KW-0472">Membrane</keyword>